<organism evidence="2 3">
    <name type="scientific">Acidovorax temperans</name>
    <dbReference type="NCBI Taxonomy" id="80878"/>
    <lineage>
        <taxon>Bacteria</taxon>
        <taxon>Pseudomonadati</taxon>
        <taxon>Pseudomonadota</taxon>
        <taxon>Betaproteobacteria</taxon>
        <taxon>Burkholderiales</taxon>
        <taxon>Comamonadaceae</taxon>
        <taxon>Acidovorax</taxon>
    </lineage>
</organism>
<dbReference type="Proteomes" id="UP000316993">
    <property type="component" value="Unassembled WGS sequence"/>
</dbReference>
<feature type="transmembrane region" description="Helical" evidence="1">
    <location>
        <begin position="31"/>
        <end position="46"/>
    </location>
</feature>
<evidence type="ECO:0000313" key="2">
    <source>
        <dbReference type="EMBL" id="TQN07446.1"/>
    </source>
</evidence>
<reference evidence="2 3" key="1">
    <citation type="submission" date="2019-06" db="EMBL/GenBank/DDBJ databases">
        <title>Genomic Encyclopedia of Archaeal and Bacterial Type Strains, Phase II (KMG-II): from individual species to whole genera.</title>
        <authorList>
            <person name="Goeker M."/>
        </authorList>
    </citation>
    <scope>NUCLEOTIDE SEQUENCE [LARGE SCALE GENOMIC DNA]</scope>
    <source>
        <strain evidence="2 3">DSM 7270</strain>
    </source>
</reference>
<keyword evidence="1" id="KW-0812">Transmembrane</keyword>
<dbReference type="RefSeq" id="WP_156445240.1">
    <property type="nucleotide sequence ID" value="NZ_CP117193.1"/>
</dbReference>
<keyword evidence="1" id="KW-1133">Transmembrane helix</keyword>
<sequence>MKIRLAAHLTCAAVCLGLLFADQGRLASVLYFLYLGVEVFISAVTGKQRNDGER</sequence>
<protein>
    <submittedName>
        <fullName evidence="2">Uncharacterized protein</fullName>
    </submittedName>
</protein>
<evidence type="ECO:0000313" key="3">
    <source>
        <dbReference type="Proteomes" id="UP000316993"/>
    </source>
</evidence>
<accession>A0A543LJE2</accession>
<evidence type="ECO:0000256" key="1">
    <source>
        <dbReference type="SAM" id="Phobius"/>
    </source>
</evidence>
<name>A0A543LJE2_9BURK</name>
<proteinExistence type="predicted"/>
<keyword evidence="1" id="KW-0472">Membrane</keyword>
<dbReference type="AlphaFoldDB" id="A0A543LJE2"/>
<gene>
    <name evidence="2" type="ORF">BDD18_0568</name>
</gene>
<comment type="caution">
    <text evidence="2">The sequence shown here is derived from an EMBL/GenBank/DDBJ whole genome shotgun (WGS) entry which is preliminary data.</text>
</comment>
<dbReference type="EMBL" id="VFPV01000001">
    <property type="protein sequence ID" value="TQN07446.1"/>
    <property type="molecule type" value="Genomic_DNA"/>
</dbReference>